<accession>A0AAW1LTU1</accession>
<dbReference type="AlphaFoldDB" id="A0AAW1LTU1"/>
<gene>
    <name evidence="1" type="ORF">QE152_g10913</name>
</gene>
<reference evidence="1 2" key="1">
    <citation type="journal article" date="2024" name="BMC Genomics">
        <title>De novo assembly and annotation of Popillia japonica's genome with initial clues to its potential as an invasive pest.</title>
        <authorList>
            <person name="Cucini C."/>
            <person name="Boschi S."/>
            <person name="Funari R."/>
            <person name="Cardaioli E."/>
            <person name="Iannotti N."/>
            <person name="Marturano G."/>
            <person name="Paoli F."/>
            <person name="Bruttini M."/>
            <person name="Carapelli A."/>
            <person name="Frati F."/>
            <person name="Nardi F."/>
        </authorList>
    </citation>
    <scope>NUCLEOTIDE SEQUENCE [LARGE SCALE GENOMIC DNA]</scope>
    <source>
        <strain evidence="1">DMR45628</strain>
    </source>
</reference>
<evidence type="ECO:0000313" key="2">
    <source>
        <dbReference type="Proteomes" id="UP001458880"/>
    </source>
</evidence>
<dbReference type="EMBL" id="JASPKY010000103">
    <property type="protein sequence ID" value="KAK9737240.1"/>
    <property type="molecule type" value="Genomic_DNA"/>
</dbReference>
<name>A0AAW1LTU1_POPJA</name>
<protein>
    <submittedName>
        <fullName evidence="1">Uncharacterized protein</fullName>
    </submittedName>
</protein>
<organism evidence="1 2">
    <name type="scientific">Popillia japonica</name>
    <name type="common">Japanese beetle</name>
    <dbReference type="NCBI Taxonomy" id="7064"/>
    <lineage>
        <taxon>Eukaryota</taxon>
        <taxon>Metazoa</taxon>
        <taxon>Ecdysozoa</taxon>
        <taxon>Arthropoda</taxon>
        <taxon>Hexapoda</taxon>
        <taxon>Insecta</taxon>
        <taxon>Pterygota</taxon>
        <taxon>Neoptera</taxon>
        <taxon>Endopterygota</taxon>
        <taxon>Coleoptera</taxon>
        <taxon>Polyphaga</taxon>
        <taxon>Scarabaeiformia</taxon>
        <taxon>Scarabaeidae</taxon>
        <taxon>Rutelinae</taxon>
        <taxon>Popillia</taxon>
    </lineage>
</organism>
<dbReference type="Proteomes" id="UP001458880">
    <property type="component" value="Unassembled WGS sequence"/>
</dbReference>
<keyword evidence="2" id="KW-1185">Reference proteome</keyword>
<sequence>MKKNAAIERKRNALIVINNPRPRPPQARLIDTVLQVVPADSETNRLLRFGSRIKPNKKQNLEFKARNSLPSESDIERYNESLDSSFETKVTVHRTMS</sequence>
<proteinExistence type="predicted"/>
<comment type="caution">
    <text evidence="1">The sequence shown here is derived from an EMBL/GenBank/DDBJ whole genome shotgun (WGS) entry which is preliminary data.</text>
</comment>
<evidence type="ECO:0000313" key="1">
    <source>
        <dbReference type="EMBL" id="KAK9737240.1"/>
    </source>
</evidence>